<keyword evidence="2" id="KW-0238">DNA-binding</keyword>
<dbReference type="GO" id="GO:0003700">
    <property type="term" value="F:DNA-binding transcription factor activity"/>
    <property type="evidence" value="ECO:0007669"/>
    <property type="project" value="TreeGrafter"/>
</dbReference>
<dbReference type="PROSITE" id="PS51078">
    <property type="entry name" value="ICLR_ED"/>
    <property type="match status" value="1"/>
</dbReference>
<dbReference type="Proteomes" id="UP000273159">
    <property type="component" value="Unassembled WGS sequence"/>
</dbReference>
<keyword evidence="1" id="KW-0805">Transcription regulation</keyword>
<dbReference type="SMART" id="SM00346">
    <property type="entry name" value="HTH_ICLR"/>
    <property type="match status" value="1"/>
</dbReference>
<dbReference type="EMBL" id="RBNH01000021">
    <property type="protein sequence ID" value="RKO20717.1"/>
    <property type="molecule type" value="Genomic_DNA"/>
</dbReference>
<dbReference type="InterPro" id="IPR036388">
    <property type="entry name" value="WH-like_DNA-bd_sf"/>
</dbReference>
<gene>
    <name evidence="7" type="ORF">D7Z96_18025</name>
</gene>
<dbReference type="Gene3D" id="3.30.450.40">
    <property type="match status" value="1"/>
</dbReference>
<organism evidence="7 8">
    <name type="scientific">Pseudarthrobacter phenanthrenivorans</name>
    <name type="common">Arthrobacter phenanthrenivorans</name>
    <dbReference type="NCBI Taxonomy" id="361575"/>
    <lineage>
        <taxon>Bacteria</taxon>
        <taxon>Bacillati</taxon>
        <taxon>Actinomycetota</taxon>
        <taxon>Actinomycetes</taxon>
        <taxon>Micrococcales</taxon>
        <taxon>Micrococcaceae</taxon>
        <taxon>Pseudarthrobacter</taxon>
    </lineage>
</organism>
<dbReference type="AlphaFoldDB" id="A0A3B0FQE0"/>
<dbReference type="InterPro" id="IPR036390">
    <property type="entry name" value="WH_DNA-bd_sf"/>
</dbReference>
<evidence type="ECO:0000256" key="1">
    <source>
        <dbReference type="ARBA" id="ARBA00023015"/>
    </source>
</evidence>
<feature type="domain" description="HTH iclR-type" evidence="5">
    <location>
        <begin position="22"/>
        <end position="82"/>
    </location>
</feature>
<evidence type="ECO:0000259" key="5">
    <source>
        <dbReference type="PROSITE" id="PS51077"/>
    </source>
</evidence>
<reference evidence="7 8" key="1">
    <citation type="submission" date="2018-10" db="EMBL/GenBank/DDBJ databases">
        <title>Genome-guide identification and characterization of bacteria that degrade polycyclic aromatic hydrocarbons and resist hexavalent chromium simultaneously.</title>
        <authorList>
            <person name="Feng H."/>
        </authorList>
    </citation>
    <scope>NUCLEOTIDE SEQUENCE [LARGE SCALE GENOMIC DNA]</scope>
    <source>
        <strain evidence="7 8">J015</strain>
    </source>
</reference>
<dbReference type="InterPro" id="IPR029016">
    <property type="entry name" value="GAF-like_dom_sf"/>
</dbReference>
<evidence type="ECO:0000256" key="2">
    <source>
        <dbReference type="ARBA" id="ARBA00023125"/>
    </source>
</evidence>
<evidence type="ECO:0000259" key="6">
    <source>
        <dbReference type="PROSITE" id="PS51078"/>
    </source>
</evidence>
<accession>A0A3B0FQE0</accession>
<dbReference type="Pfam" id="PF01614">
    <property type="entry name" value="IclR_C"/>
    <property type="match status" value="1"/>
</dbReference>
<dbReference type="InterPro" id="IPR005471">
    <property type="entry name" value="Tscrpt_reg_IclR_N"/>
</dbReference>
<feature type="domain" description="IclR-ED" evidence="6">
    <location>
        <begin position="83"/>
        <end position="265"/>
    </location>
</feature>
<protein>
    <submittedName>
        <fullName evidence="7">IclR family transcriptional regulator</fullName>
    </submittedName>
</protein>
<feature type="region of interest" description="Disordered" evidence="4">
    <location>
        <begin position="1"/>
        <end position="22"/>
    </location>
</feature>
<dbReference type="RefSeq" id="WP_041651795.1">
    <property type="nucleotide sequence ID" value="NZ_RBNH01000021.1"/>
</dbReference>
<dbReference type="PANTHER" id="PTHR30136">
    <property type="entry name" value="HELIX-TURN-HELIX TRANSCRIPTIONAL REGULATOR, ICLR FAMILY"/>
    <property type="match status" value="1"/>
</dbReference>
<keyword evidence="3" id="KW-0804">Transcription</keyword>
<evidence type="ECO:0000256" key="3">
    <source>
        <dbReference type="ARBA" id="ARBA00023163"/>
    </source>
</evidence>
<evidence type="ECO:0000256" key="4">
    <source>
        <dbReference type="SAM" id="MobiDB-lite"/>
    </source>
</evidence>
<dbReference type="InterPro" id="IPR050707">
    <property type="entry name" value="HTH_MetabolicPath_Reg"/>
</dbReference>
<dbReference type="GO" id="GO:0045892">
    <property type="term" value="P:negative regulation of DNA-templated transcription"/>
    <property type="evidence" value="ECO:0007669"/>
    <property type="project" value="TreeGrafter"/>
</dbReference>
<dbReference type="GO" id="GO:0003677">
    <property type="term" value="F:DNA binding"/>
    <property type="evidence" value="ECO:0007669"/>
    <property type="project" value="UniProtKB-KW"/>
</dbReference>
<name>A0A3B0FQE0_PSEPS</name>
<dbReference type="Pfam" id="PF09339">
    <property type="entry name" value="HTH_IclR"/>
    <property type="match status" value="1"/>
</dbReference>
<dbReference type="SUPFAM" id="SSF55781">
    <property type="entry name" value="GAF domain-like"/>
    <property type="match status" value="1"/>
</dbReference>
<dbReference type="SUPFAM" id="SSF46785">
    <property type="entry name" value="Winged helix' DNA-binding domain"/>
    <property type="match status" value="1"/>
</dbReference>
<reference evidence="8" key="2">
    <citation type="submission" date="2018-10" db="EMBL/GenBank/DDBJ databases">
        <authorList>
            <person name="Wang Y."/>
            <person name="Wang J."/>
            <person name="Yang X."/>
            <person name="Wang Z."/>
            <person name="Huang Y."/>
        </authorList>
    </citation>
    <scope>NUCLEOTIDE SEQUENCE [LARGE SCALE GENOMIC DNA]</scope>
    <source>
        <strain evidence="8">J015</strain>
    </source>
</reference>
<evidence type="ECO:0000313" key="7">
    <source>
        <dbReference type="EMBL" id="RKO20717.1"/>
    </source>
</evidence>
<evidence type="ECO:0000313" key="8">
    <source>
        <dbReference type="Proteomes" id="UP000273159"/>
    </source>
</evidence>
<sequence>MATTTTPSLGVPAEEGPKTSNMRSLSRALEVFAELQRAERPQRLSDLAKACGMSLPTTLRILRVLQDFGMVSQTDKSYRIGPAVLPAARSFLENDPLVVAARPILQQVASQTGLTASLYTRLGFERILVARVDGEAPLRYDLPLGKRLPLTLGAAGKILLASASDDELQQVVAAAAAGGHEDSGLTAAALRSRLPEPGAEYAYSEDERATGVLSIAVAVPNRAGRRPSESISLTSPVEAATEATLKAGVPELRRAAGRLSELLEGSVY</sequence>
<dbReference type="Gene3D" id="1.10.10.10">
    <property type="entry name" value="Winged helix-like DNA-binding domain superfamily/Winged helix DNA-binding domain"/>
    <property type="match status" value="1"/>
</dbReference>
<dbReference type="PROSITE" id="PS51077">
    <property type="entry name" value="HTH_ICLR"/>
    <property type="match status" value="1"/>
</dbReference>
<comment type="caution">
    <text evidence="7">The sequence shown here is derived from an EMBL/GenBank/DDBJ whole genome shotgun (WGS) entry which is preliminary data.</text>
</comment>
<dbReference type="PANTHER" id="PTHR30136:SF39">
    <property type="entry name" value="TRANSCRIPTIONAL REGULATORY PROTEIN"/>
    <property type="match status" value="1"/>
</dbReference>
<dbReference type="InterPro" id="IPR014757">
    <property type="entry name" value="Tscrpt_reg_IclR_C"/>
</dbReference>
<proteinExistence type="predicted"/>